<sequence length="171" mass="18596">MWSEPTLVQRAEQPYVAITVRVPMDKLGEVVPPLNGAVFEWIADNGGQPSGPPFWKYNVIDMERELEIEAGVAVQQPMPGSGRVSAGVLPGGTYASLLHTGHPQELVDATGALLDWAAGRGLAWDVVDDPAGERWAARLELYRTDPSVQPDMAKWETELAFRVKDSDGSEA</sequence>
<dbReference type="SUPFAM" id="SSF55136">
    <property type="entry name" value="Probable bacterial effector-binding domain"/>
    <property type="match status" value="1"/>
</dbReference>
<dbReference type="InterPro" id="IPR011256">
    <property type="entry name" value="Reg_factor_effector_dom_sf"/>
</dbReference>
<proteinExistence type="predicted"/>
<evidence type="ECO:0000259" key="1">
    <source>
        <dbReference type="SMART" id="SM00871"/>
    </source>
</evidence>
<dbReference type="OrthoDB" id="64208at2"/>
<dbReference type="Proteomes" id="UP000199103">
    <property type="component" value="Chromosome I"/>
</dbReference>
<dbReference type="AlphaFoldDB" id="A0A1H1VLP1"/>
<dbReference type="STRING" id="630515.SAMN04489812_3268"/>
<dbReference type="Pfam" id="PF06445">
    <property type="entry name" value="GyrI-like"/>
    <property type="match status" value="1"/>
</dbReference>
<evidence type="ECO:0000313" key="2">
    <source>
        <dbReference type="EMBL" id="SDS85788.1"/>
    </source>
</evidence>
<dbReference type="Gene3D" id="3.20.80.10">
    <property type="entry name" value="Regulatory factor, effector binding domain"/>
    <property type="match status" value="1"/>
</dbReference>
<feature type="domain" description="AraC effector-binding" evidence="1">
    <location>
        <begin position="3"/>
        <end position="164"/>
    </location>
</feature>
<organism evidence="2 3">
    <name type="scientific">Microlunatus soli</name>
    <dbReference type="NCBI Taxonomy" id="630515"/>
    <lineage>
        <taxon>Bacteria</taxon>
        <taxon>Bacillati</taxon>
        <taxon>Actinomycetota</taxon>
        <taxon>Actinomycetes</taxon>
        <taxon>Propionibacteriales</taxon>
        <taxon>Propionibacteriaceae</taxon>
        <taxon>Microlunatus</taxon>
    </lineage>
</organism>
<dbReference type="InterPro" id="IPR029442">
    <property type="entry name" value="GyrI-like"/>
</dbReference>
<dbReference type="InterPro" id="IPR010499">
    <property type="entry name" value="AraC_E-bd"/>
</dbReference>
<evidence type="ECO:0000313" key="3">
    <source>
        <dbReference type="Proteomes" id="UP000199103"/>
    </source>
</evidence>
<keyword evidence="3" id="KW-1185">Reference proteome</keyword>
<gene>
    <name evidence="2" type="ORF">SAMN04489812_3268</name>
</gene>
<reference evidence="2 3" key="1">
    <citation type="submission" date="2016-10" db="EMBL/GenBank/DDBJ databases">
        <authorList>
            <person name="de Groot N.N."/>
        </authorList>
    </citation>
    <scope>NUCLEOTIDE SEQUENCE [LARGE SCALE GENOMIC DNA]</scope>
    <source>
        <strain evidence="2 3">DSM 21800</strain>
    </source>
</reference>
<protein>
    <submittedName>
        <fullName evidence="2">Effector-binding domain-containing protein</fullName>
    </submittedName>
</protein>
<dbReference type="RefSeq" id="WP_091526487.1">
    <property type="nucleotide sequence ID" value="NZ_LT629772.1"/>
</dbReference>
<name>A0A1H1VLP1_9ACTN</name>
<dbReference type="SMART" id="SM00871">
    <property type="entry name" value="AraC_E_bind"/>
    <property type="match status" value="1"/>
</dbReference>
<accession>A0A1H1VLP1</accession>
<dbReference type="EMBL" id="LT629772">
    <property type="protein sequence ID" value="SDS85788.1"/>
    <property type="molecule type" value="Genomic_DNA"/>
</dbReference>